<keyword evidence="1" id="KW-0472">Membrane</keyword>
<dbReference type="InParanoid" id="A0A1S3I623"/>
<gene>
    <name evidence="4" type="primary">LOC106161016</name>
</gene>
<evidence type="ECO:0000256" key="2">
    <source>
        <dbReference type="SAM" id="SignalP"/>
    </source>
</evidence>
<feature type="transmembrane region" description="Helical" evidence="1">
    <location>
        <begin position="530"/>
        <end position="550"/>
    </location>
</feature>
<evidence type="ECO:0000256" key="1">
    <source>
        <dbReference type="SAM" id="Phobius"/>
    </source>
</evidence>
<feature type="transmembrane region" description="Helical" evidence="1">
    <location>
        <begin position="238"/>
        <end position="258"/>
    </location>
</feature>
<reference evidence="4" key="1">
    <citation type="submission" date="2025-08" db="UniProtKB">
        <authorList>
            <consortium name="RefSeq"/>
        </authorList>
    </citation>
    <scope>IDENTIFICATION</scope>
    <source>
        <tissue evidence="4">Gonads</tissue>
    </source>
</reference>
<sequence length="893" mass="100049">MALFGDKPKKRWWLLMIVCLTSQQFYPVISHANQLERKTIEKKAVHSEDKREAESADERLEKSDTAVVLRSDTKILHRQKRVLPVLVFILVNFWDDLVCLGLNLATMFNCGSLTPGTCQKIKDLDKKRDRIKRKVNQTLDEEAHWSVLNRTNDKAITSLYMIGKELELVASSNIRLMENLKALEVVQEQSEAYVPDDNNNLIEQQVRFRMNVTQYLNGMKGVLEGVRGQLDMMQKKDYMYFAMATAIPLLAMHTGLITTSARTALLTRSQNYQVVELFGKKGSYQLATNPQGKMFIVQENPQKLGKLKVYAKLDSNGKVGKFWKFMMPSGQRAATNSFLNSIDFKQAQRVVKLQALDPDYLKTLKKTGYTSAFLRSTDGLDSAKFTEFVNNAKTKQPKALYGASAATDASLPKWMRQVVSPFDPSDVKAVSAYNKLKAANPALLADLEKTGKIGNFLDKSKGLPDADFDDYVKKVKSANTNVDGLKNFDFDAPAKKVKWGSWQKMKSGWRSFSNKNLFNFRGRKIKVGSVLNVGTIGSVINVGLCIYMAVSSTISVNDKIKEINNRLTEAESGVDLKLEELKNLTNYEREFFGRLKNNFYGVVSMFDTSEDSTGVAADPNCKDTLCVFLREAARLNAIKNYVAAWPNATITNRTILEAEAAFLNVLTKSKFTLVQLYRQSEMVAQIMTWVASKLSITRMMQNAAALARPFESIYDLLRLIARAFPETGEYTGYPLKCIRSGSIGSQQELDAWMASNQVKSLDPKVTSFIDTGSSFGSPINNILSLINTRINKGDFPANACGGGPCTRNDVISVIANDALPNQATYDGVDLAPYRQRTVVCPNSTTTPTPTTTTTKPTTKIPSLSKSAISNIFKSISNSMKRMRFRYRWGRKRR</sequence>
<proteinExistence type="predicted"/>
<evidence type="ECO:0000313" key="4">
    <source>
        <dbReference type="RefSeq" id="XP_013393296.1"/>
    </source>
</evidence>
<name>A0A1S3I623_LINAN</name>
<organism evidence="3 4">
    <name type="scientific">Lingula anatina</name>
    <name type="common">Brachiopod</name>
    <name type="synonym">Lingula unguis</name>
    <dbReference type="NCBI Taxonomy" id="7574"/>
    <lineage>
        <taxon>Eukaryota</taxon>
        <taxon>Metazoa</taxon>
        <taxon>Spiralia</taxon>
        <taxon>Lophotrochozoa</taxon>
        <taxon>Brachiopoda</taxon>
        <taxon>Linguliformea</taxon>
        <taxon>Lingulata</taxon>
        <taxon>Lingulida</taxon>
        <taxon>Linguloidea</taxon>
        <taxon>Lingulidae</taxon>
        <taxon>Lingula</taxon>
    </lineage>
</organism>
<dbReference type="Proteomes" id="UP000085678">
    <property type="component" value="Unplaced"/>
</dbReference>
<keyword evidence="1" id="KW-0812">Transmembrane</keyword>
<accession>A0A1S3I623</accession>
<keyword evidence="3" id="KW-1185">Reference proteome</keyword>
<evidence type="ECO:0000313" key="3">
    <source>
        <dbReference type="Proteomes" id="UP000085678"/>
    </source>
</evidence>
<dbReference type="RefSeq" id="XP_013393296.1">
    <property type="nucleotide sequence ID" value="XM_013537842.2"/>
</dbReference>
<dbReference type="GeneID" id="106161016"/>
<protein>
    <submittedName>
        <fullName evidence="4">Uncharacterized protein LOC106161016</fullName>
    </submittedName>
</protein>
<feature type="signal peptide" evidence="2">
    <location>
        <begin position="1"/>
        <end position="30"/>
    </location>
</feature>
<dbReference type="AlphaFoldDB" id="A0A1S3I623"/>
<keyword evidence="2" id="KW-0732">Signal</keyword>
<keyword evidence="1" id="KW-1133">Transmembrane helix</keyword>
<feature type="chain" id="PRO_5010226368" evidence="2">
    <location>
        <begin position="31"/>
        <end position="893"/>
    </location>
</feature>
<dbReference type="KEGG" id="lak:106161016"/>